<keyword evidence="16" id="KW-1185">Reference proteome</keyword>
<keyword evidence="11 12" id="KW-0511">Multifunctional enzyme</keyword>
<feature type="binding site" evidence="12">
    <location>
        <position position="232"/>
    </location>
    <ligand>
        <name>NADP(+)</name>
        <dbReference type="ChEBI" id="CHEBI:58349"/>
    </ligand>
</feature>
<organism evidence="15 16">
    <name type="scientific">Methylotenera mobilis (strain JLW8 / ATCC BAA-1282 / DSM 17540)</name>
    <dbReference type="NCBI Taxonomy" id="583345"/>
    <lineage>
        <taxon>Bacteria</taxon>
        <taxon>Pseudomonadati</taxon>
        <taxon>Pseudomonadota</taxon>
        <taxon>Betaproteobacteria</taxon>
        <taxon>Nitrosomonadales</taxon>
        <taxon>Methylophilaceae</taxon>
        <taxon>Methylotenera</taxon>
    </lineage>
</organism>
<evidence type="ECO:0000256" key="7">
    <source>
        <dbReference type="ARBA" id="ARBA00022857"/>
    </source>
</evidence>
<dbReference type="InterPro" id="IPR020867">
    <property type="entry name" value="THF_DH/CycHdrlase_CS"/>
</dbReference>
<feature type="domain" description="Tetrahydrofolate dehydrogenase/cyclohydrolase NAD(P)-binding" evidence="14">
    <location>
        <begin position="140"/>
        <end position="280"/>
    </location>
</feature>
<comment type="similarity">
    <text evidence="12">Belongs to the tetrahydrofolate dehydrogenase/cyclohydrolase family.</text>
</comment>
<dbReference type="OrthoDB" id="9803580at2"/>
<dbReference type="SUPFAM" id="SSF51735">
    <property type="entry name" value="NAD(P)-binding Rossmann-fold domains"/>
    <property type="match status" value="1"/>
</dbReference>
<dbReference type="SUPFAM" id="SSF53223">
    <property type="entry name" value="Aminoacid dehydrogenase-like, N-terminal domain"/>
    <property type="match status" value="1"/>
</dbReference>
<dbReference type="UniPathway" id="UPA00193"/>
<dbReference type="PANTHER" id="PTHR48099">
    <property type="entry name" value="C-1-TETRAHYDROFOLATE SYNTHASE, CYTOPLASMIC-RELATED"/>
    <property type="match status" value="1"/>
</dbReference>
<dbReference type="EMBL" id="CP001672">
    <property type="protein sequence ID" value="ACT47127.1"/>
    <property type="molecule type" value="Genomic_DNA"/>
</dbReference>
<dbReference type="Gene3D" id="3.40.50.720">
    <property type="entry name" value="NAD(P)-binding Rossmann-like Domain"/>
    <property type="match status" value="1"/>
</dbReference>
<keyword evidence="10 12" id="KW-0486">Methionine biosynthesis</keyword>
<reference evidence="16" key="1">
    <citation type="submission" date="2009-07" db="EMBL/GenBank/DDBJ databases">
        <title>Complete sequence of Methylotenera mobilis JLW8.</title>
        <authorList>
            <consortium name="US DOE Joint Genome Institute"/>
            <person name="Lucas S."/>
            <person name="Copeland A."/>
            <person name="Lapidus A."/>
            <person name="Glavina del Rio T."/>
            <person name="Tice H."/>
            <person name="Bruce D."/>
            <person name="Goodwin L."/>
            <person name="Pitluck S."/>
            <person name="LaButti K.M."/>
            <person name="Clum A."/>
            <person name="Larimer F."/>
            <person name="Land M."/>
            <person name="Hauser L."/>
            <person name="Kyrpides N."/>
            <person name="Mikhailova N."/>
            <person name="Kayluzhnaya M."/>
            <person name="Chistoserdova L."/>
        </authorList>
    </citation>
    <scope>NUCLEOTIDE SEQUENCE [LARGE SCALE GENOMIC DNA]</scope>
    <source>
        <strain evidence="16">JLW8 / ATCC BAA-1282 / DSM 17540</strain>
    </source>
</reference>
<evidence type="ECO:0000256" key="6">
    <source>
        <dbReference type="ARBA" id="ARBA00022801"/>
    </source>
</evidence>
<dbReference type="InterPro" id="IPR036291">
    <property type="entry name" value="NAD(P)-bd_dom_sf"/>
</dbReference>
<dbReference type="Proteomes" id="UP000002742">
    <property type="component" value="Chromosome"/>
</dbReference>
<dbReference type="eggNOG" id="COG0190">
    <property type="taxonomic scope" value="Bacteria"/>
</dbReference>
<evidence type="ECO:0000256" key="8">
    <source>
        <dbReference type="ARBA" id="ARBA00023002"/>
    </source>
</evidence>
<reference evidence="15 16" key="2">
    <citation type="journal article" date="2011" name="J. Bacteriol.">
        <title>Genomes of three methylotrophs from a single niche uncover genetic and metabolic divergence of Methylophilaceae.</title>
        <authorList>
            <person name="Lapidus A."/>
            <person name="Clum A."/>
            <person name="Labutti K."/>
            <person name="Kaluzhnaya M.G."/>
            <person name="Lim S."/>
            <person name="Beck D.A."/>
            <person name="Glavina Del Rio T."/>
            <person name="Nolan M."/>
            <person name="Mavromatis K."/>
            <person name="Huntemann M."/>
            <person name="Lucas S."/>
            <person name="Lidstrom M.E."/>
            <person name="Ivanova N."/>
            <person name="Chistoserdova L."/>
        </authorList>
    </citation>
    <scope>NUCLEOTIDE SEQUENCE [LARGE SCALE GENOMIC DNA]</scope>
    <source>
        <strain evidence="16">JLW8 / ATCC BAA-1282 / DSM 17540</strain>
    </source>
</reference>
<evidence type="ECO:0000256" key="12">
    <source>
        <dbReference type="HAMAP-Rule" id="MF_01576"/>
    </source>
</evidence>
<dbReference type="Pfam" id="PF02882">
    <property type="entry name" value="THF_DHG_CYH_C"/>
    <property type="match status" value="1"/>
</dbReference>
<dbReference type="InterPro" id="IPR000672">
    <property type="entry name" value="THF_DH/CycHdrlase"/>
</dbReference>
<dbReference type="EC" id="3.5.4.9" evidence="12"/>
<dbReference type="InterPro" id="IPR046346">
    <property type="entry name" value="Aminoacid_DH-like_N_sf"/>
</dbReference>
<keyword evidence="8 12" id="KW-0560">Oxidoreductase</keyword>
<feature type="domain" description="Tetrahydrofolate dehydrogenase/cyclohydrolase catalytic" evidence="13">
    <location>
        <begin position="6"/>
        <end position="121"/>
    </location>
</feature>
<dbReference type="NCBIfam" id="NF008058">
    <property type="entry name" value="PRK10792.1"/>
    <property type="match status" value="1"/>
</dbReference>
<dbReference type="HOGENOM" id="CLU_034045_2_1_4"/>
<dbReference type="FunFam" id="3.40.50.10860:FF:000005">
    <property type="entry name" value="C-1-tetrahydrofolate synthase, cytoplasmic, putative"/>
    <property type="match status" value="1"/>
</dbReference>
<name>C6WSN5_METML</name>
<dbReference type="FunFam" id="3.40.50.720:FF:000006">
    <property type="entry name" value="Bifunctional protein FolD"/>
    <property type="match status" value="1"/>
</dbReference>
<dbReference type="KEGG" id="mmb:Mmol_0217"/>
<dbReference type="InterPro" id="IPR020631">
    <property type="entry name" value="THF_DH/CycHdrlase_NAD-bd_dom"/>
</dbReference>
<comment type="pathway">
    <text evidence="1 12">One-carbon metabolism; tetrahydrofolate interconversion.</text>
</comment>
<keyword evidence="3 12" id="KW-0554">One-carbon metabolism</keyword>
<comment type="caution">
    <text evidence="12">Lacks conserved residue(s) required for the propagation of feature annotation.</text>
</comment>
<dbReference type="PROSITE" id="PS00767">
    <property type="entry name" value="THF_DHG_CYH_2"/>
    <property type="match status" value="1"/>
</dbReference>
<keyword evidence="4 12" id="KW-0028">Amino-acid biosynthesis</keyword>
<comment type="catalytic activity">
    <reaction evidence="12">
        <text>(6R)-5,10-methenyltetrahydrofolate + H2O = (6R)-10-formyltetrahydrofolate + H(+)</text>
        <dbReference type="Rhea" id="RHEA:23700"/>
        <dbReference type="ChEBI" id="CHEBI:15377"/>
        <dbReference type="ChEBI" id="CHEBI:15378"/>
        <dbReference type="ChEBI" id="CHEBI:57455"/>
        <dbReference type="ChEBI" id="CHEBI:195366"/>
        <dbReference type="EC" id="3.5.4.9"/>
    </reaction>
</comment>
<proteinExistence type="inferred from homology"/>
<evidence type="ECO:0000256" key="3">
    <source>
        <dbReference type="ARBA" id="ARBA00022563"/>
    </source>
</evidence>
<comment type="catalytic activity">
    <reaction evidence="12">
        <text>(6R)-5,10-methylene-5,6,7,8-tetrahydrofolate + NADP(+) = (6R)-5,10-methenyltetrahydrofolate + NADPH</text>
        <dbReference type="Rhea" id="RHEA:22812"/>
        <dbReference type="ChEBI" id="CHEBI:15636"/>
        <dbReference type="ChEBI" id="CHEBI:57455"/>
        <dbReference type="ChEBI" id="CHEBI:57783"/>
        <dbReference type="ChEBI" id="CHEBI:58349"/>
        <dbReference type="EC" id="1.5.1.5"/>
    </reaction>
</comment>
<evidence type="ECO:0000256" key="10">
    <source>
        <dbReference type="ARBA" id="ARBA00023167"/>
    </source>
</evidence>
<dbReference type="PANTHER" id="PTHR48099:SF5">
    <property type="entry name" value="C-1-TETRAHYDROFOLATE SYNTHASE, CYTOPLASMIC"/>
    <property type="match status" value="1"/>
</dbReference>
<dbReference type="GO" id="GO:0009086">
    <property type="term" value="P:methionine biosynthetic process"/>
    <property type="evidence" value="ECO:0007669"/>
    <property type="project" value="UniProtKB-KW"/>
</dbReference>
<dbReference type="NCBIfam" id="NF010783">
    <property type="entry name" value="PRK14186.1"/>
    <property type="match status" value="1"/>
</dbReference>
<comment type="function">
    <text evidence="12">Catalyzes the oxidation of 5,10-methylenetetrahydrofolate to 5,10-methenyltetrahydrofolate and then the hydrolysis of 5,10-methenyltetrahydrofolate to 10-formyltetrahydrofolate.</text>
</comment>
<dbReference type="GO" id="GO:0035999">
    <property type="term" value="P:tetrahydrofolate interconversion"/>
    <property type="evidence" value="ECO:0007669"/>
    <property type="project" value="UniProtKB-UniRule"/>
</dbReference>
<evidence type="ECO:0000256" key="9">
    <source>
        <dbReference type="ARBA" id="ARBA00023102"/>
    </source>
</evidence>
<keyword evidence="6 12" id="KW-0378">Hydrolase</keyword>
<dbReference type="Gene3D" id="3.40.50.10860">
    <property type="entry name" value="Leucine Dehydrogenase, chain A, domain 1"/>
    <property type="match status" value="1"/>
</dbReference>
<dbReference type="HAMAP" id="MF_01576">
    <property type="entry name" value="THF_DHG_CYH"/>
    <property type="match status" value="1"/>
</dbReference>
<dbReference type="GO" id="GO:0004477">
    <property type="term" value="F:methenyltetrahydrofolate cyclohydrolase activity"/>
    <property type="evidence" value="ECO:0007669"/>
    <property type="project" value="UniProtKB-UniRule"/>
</dbReference>
<dbReference type="GO" id="GO:0006164">
    <property type="term" value="P:purine nucleotide biosynthetic process"/>
    <property type="evidence" value="ECO:0007669"/>
    <property type="project" value="UniProtKB-KW"/>
</dbReference>
<dbReference type="GO" id="GO:0005829">
    <property type="term" value="C:cytosol"/>
    <property type="evidence" value="ECO:0007669"/>
    <property type="project" value="TreeGrafter"/>
</dbReference>
<dbReference type="CDD" id="cd01080">
    <property type="entry name" value="NAD_bind_m-THF_DH_Cyclohyd"/>
    <property type="match status" value="1"/>
</dbReference>
<dbReference type="Pfam" id="PF00763">
    <property type="entry name" value="THF_DHG_CYH"/>
    <property type="match status" value="1"/>
</dbReference>
<evidence type="ECO:0000313" key="15">
    <source>
        <dbReference type="EMBL" id="ACT47127.1"/>
    </source>
</evidence>
<evidence type="ECO:0000256" key="1">
    <source>
        <dbReference type="ARBA" id="ARBA00004777"/>
    </source>
</evidence>
<comment type="subunit">
    <text evidence="2 12">Homodimer.</text>
</comment>
<evidence type="ECO:0000256" key="5">
    <source>
        <dbReference type="ARBA" id="ARBA00022755"/>
    </source>
</evidence>
<gene>
    <name evidence="12" type="primary">folD</name>
    <name evidence="15" type="ordered locus">Mmol_0217</name>
</gene>
<accession>C6WSN5</accession>
<dbReference type="RefSeq" id="WP_012777584.1">
    <property type="nucleotide sequence ID" value="NC_012968.1"/>
</dbReference>
<evidence type="ECO:0000313" key="16">
    <source>
        <dbReference type="Proteomes" id="UP000002742"/>
    </source>
</evidence>
<dbReference type="STRING" id="583345.Mmol_0217"/>
<evidence type="ECO:0000256" key="4">
    <source>
        <dbReference type="ARBA" id="ARBA00022605"/>
    </source>
</evidence>
<protein>
    <recommendedName>
        <fullName evidence="12">Bifunctional protein FolD</fullName>
    </recommendedName>
    <domain>
        <recommendedName>
            <fullName evidence="12">Methylenetetrahydrofolate dehydrogenase</fullName>
            <ecNumber evidence="12">1.5.1.5</ecNumber>
        </recommendedName>
    </domain>
    <domain>
        <recommendedName>
            <fullName evidence="12">Methenyltetrahydrofolate cyclohydrolase</fullName>
            <ecNumber evidence="12">3.5.4.9</ecNumber>
        </recommendedName>
    </domain>
</protein>
<dbReference type="AlphaFoldDB" id="C6WSN5"/>
<feature type="binding site" evidence="12">
    <location>
        <begin position="166"/>
        <end position="168"/>
    </location>
    <ligand>
        <name>NADP(+)</name>
        <dbReference type="ChEBI" id="CHEBI:58349"/>
    </ligand>
</feature>
<dbReference type="GO" id="GO:0004488">
    <property type="term" value="F:methylenetetrahydrofolate dehydrogenase (NADP+) activity"/>
    <property type="evidence" value="ECO:0007669"/>
    <property type="project" value="UniProtKB-UniRule"/>
</dbReference>
<evidence type="ECO:0000256" key="11">
    <source>
        <dbReference type="ARBA" id="ARBA00023268"/>
    </source>
</evidence>
<evidence type="ECO:0000259" key="14">
    <source>
        <dbReference type="Pfam" id="PF02882"/>
    </source>
</evidence>
<keyword evidence="5 12" id="KW-0658">Purine biosynthesis</keyword>
<evidence type="ECO:0000259" key="13">
    <source>
        <dbReference type="Pfam" id="PF00763"/>
    </source>
</evidence>
<dbReference type="PRINTS" id="PR00085">
    <property type="entry name" value="THFDHDRGNASE"/>
</dbReference>
<evidence type="ECO:0000256" key="2">
    <source>
        <dbReference type="ARBA" id="ARBA00011738"/>
    </source>
</evidence>
<dbReference type="EC" id="1.5.1.5" evidence="12"/>
<sequence length="288" mass="30754">MTAQIINGKAIADNLLDSIKERINQRLLANKRAPGLAVILLGEDPASAIYVRNKRLACEKVGIRSVAYNLPASTTEQELLTLITQLNQDNTIDGILVQSPLPPQIEEEHIIECISPSKDVDGFHPYNIGRLAVRQPTLRSCTPFGVIKMLEAIGINPMGLDALVVGVSNHVGRPMGLELLLAGCTVTSCHRHTKDLAKMVAQADIVVAAAGKPGLIKGEWIKPGAIVIDIGINRLEDGRICGDVDFTVAKERAGWITPVPGGVGPMTVATLMENTLLSLELSEQGGAI</sequence>
<keyword evidence="7 12" id="KW-0521">NADP</keyword>
<keyword evidence="9 12" id="KW-0368">Histidine biosynthesis</keyword>
<dbReference type="InterPro" id="IPR020630">
    <property type="entry name" value="THF_DH/CycHdrlase_cat_dom"/>
</dbReference>
<dbReference type="GO" id="GO:0000105">
    <property type="term" value="P:L-histidine biosynthetic process"/>
    <property type="evidence" value="ECO:0007669"/>
    <property type="project" value="UniProtKB-KW"/>
</dbReference>